<gene>
    <name evidence="1" type="ORF">OWV82_015292</name>
</gene>
<protein>
    <submittedName>
        <fullName evidence="1">Ribonuclease H-like domain containing protein</fullName>
    </submittedName>
</protein>
<comment type="caution">
    <text evidence="1">The sequence shown here is derived from an EMBL/GenBank/DDBJ whole genome shotgun (WGS) entry which is preliminary data.</text>
</comment>
<accession>A0ACC1XPA4</accession>
<name>A0ACC1XPA4_MELAZ</name>
<proteinExistence type="predicted"/>
<keyword evidence="2" id="KW-1185">Reference proteome</keyword>
<evidence type="ECO:0000313" key="2">
    <source>
        <dbReference type="Proteomes" id="UP001164539"/>
    </source>
</evidence>
<reference evidence="1 2" key="1">
    <citation type="journal article" date="2023" name="Science">
        <title>Complex scaffold remodeling in plant triterpene biosynthesis.</title>
        <authorList>
            <person name="De La Pena R."/>
            <person name="Hodgson H."/>
            <person name="Liu J.C."/>
            <person name="Stephenson M.J."/>
            <person name="Martin A.C."/>
            <person name="Owen C."/>
            <person name="Harkess A."/>
            <person name="Leebens-Mack J."/>
            <person name="Jimenez L.E."/>
            <person name="Osbourn A."/>
            <person name="Sattely E.S."/>
        </authorList>
    </citation>
    <scope>NUCLEOTIDE SEQUENCE [LARGE SCALE GENOMIC DNA]</scope>
    <source>
        <strain evidence="2">cv. JPN11</strain>
        <tissue evidence="1">Leaf</tissue>
    </source>
</reference>
<sequence>MSMWIPPPDKWFKLNVDASIDEKKRLVGLGMVIRDSKGEIMAAAGKRTEFYGDVELAKVEAIRFGVQIATESGLVPMIIESDSMNAVMLVKGKTSSIKEIYWVISDIQMLISQKANFDVCYIPRIYNSATHNMTKIATGY</sequence>
<dbReference type="EMBL" id="CM051401">
    <property type="protein sequence ID" value="KAJ4713163.1"/>
    <property type="molecule type" value="Genomic_DNA"/>
</dbReference>
<organism evidence="1 2">
    <name type="scientific">Melia azedarach</name>
    <name type="common">Chinaberry tree</name>
    <dbReference type="NCBI Taxonomy" id="155640"/>
    <lineage>
        <taxon>Eukaryota</taxon>
        <taxon>Viridiplantae</taxon>
        <taxon>Streptophyta</taxon>
        <taxon>Embryophyta</taxon>
        <taxon>Tracheophyta</taxon>
        <taxon>Spermatophyta</taxon>
        <taxon>Magnoliopsida</taxon>
        <taxon>eudicotyledons</taxon>
        <taxon>Gunneridae</taxon>
        <taxon>Pentapetalae</taxon>
        <taxon>rosids</taxon>
        <taxon>malvids</taxon>
        <taxon>Sapindales</taxon>
        <taxon>Meliaceae</taxon>
        <taxon>Melia</taxon>
    </lineage>
</organism>
<dbReference type="Proteomes" id="UP001164539">
    <property type="component" value="Chromosome 8"/>
</dbReference>
<evidence type="ECO:0000313" key="1">
    <source>
        <dbReference type="EMBL" id="KAJ4713163.1"/>
    </source>
</evidence>